<dbReference type="CDD" id="cd18785">
    <property type="entry name" value="SF2_C"/>
    <property type="match status" value="1"/>
</dbReference>
<dbReference type="GO" id="GO:0005524">
    <property type="term" value="F:ATP binding"/>
    <property type="evidence" value="ECO:0007669"/>
    <property type="project" value="UniProtKB-KW"/>
</dbReference>
<feature type="domain" description="Bacteriophage T5 Orf172 DNA-binding" evidence="6">
    <location>
        <begin position="4"/>
        <end position="92"/>
    </location>
</feature>
<gene>
    <name evidence="7" type="ORF">crov384</name>
</gene>
<evidence type="ECO:0000313" key="7">
    <source>
        <dbReference type="EMBL" id="ADO67418.1"/>
    </source>
</evidence>
<keyword evidence="8" id="KW-1185">Reference proteome</keyword>
<dbReference type="Pfam" id="PF04851">
    <property type="entry name" value="ResIII"/>
    <property type="match status" value="1"/>
</dbReference>
<keyword evidence="4" id="KW-0067">ATP-binding</keyword>
<keyword evidence="3" id="KW-0347">Helicase</keyword>
<accession>E3T5F5</accession>
<dbReference type="GO" id="GO:0003677">
    <property type="term" value="F:DNA binding"/>
    <property type="evidence" value="ECO:0007669"/>
    <property type="project" value="InterPro"/>
</dbReference>
<evidence type="ECO:0000256" key="1">
    <source>
        <dbReference type="ARBA" id="ARBA00022741"/>
    </source>
</evidence>
<evidence type="ECO:0000259" key="5">
    <source>
        <dbReference type="Pfam" id="PF04851"/>
    </source>
</evidence>
<evidence type="ECO:0000256" key="2">
    <source>
        <dbReference type="ARBA" id="ARBA00022801"/>
    </source>
</evidence>
<dbReference type="GO" id="GO:0016787">
    <property type="term" value="F:hydrolase activity"/>
    <property type="evidence" value="ECO:0007669"/>
    <property type="project" value="UniProtKB-KW"/>
</dbReference>
<evidence type="ECO:0000259" key="6">
    <source>
        <dbReference type="Pfam" id="PF10544"/>
    </source>
</evidence>
<proteinExistence type="predicted"/>
<name>E3T5F5_CROVB</name>
<organismHost>
    <name type="scientific">Cafeteria roenbergensis</name>
    <name type="common">Marine flagellate</name>
    <dbReference type="NCBI Taxonomy" id="33653"/>
</organismHost>
<dbReference type="PANTHER" id="PTHR47396">
    <property type="entry name" value="TYPE I RESTRICTION ENZYME ECOKI R PROTEIN"/>
    <property type="match status" value="1"/>
</dbReference>
<dbReference type="GeneID" id="9887787"/>
<feature type="domain" description="Helicase/UvrB N-terminal" evidence="5">
    <location>
        <begin position="150"/>
        <end position="284"/>
    </location>
</feature>
<dbReference type="SUPFAM" id="SSF52540">
    <property type="entry name" value="P-loop containing nucleoside triphosphate hydrolases"/>
    <property type="match status" value="1"/>
</dbReference>
<dbReference type="KEGG" id="vg:9887787"/>
<organism evidence="7 8">
    <name type="scientific">Cafeteria roenbergensis virus (strain BV-PW1)</name>
    <name type="common">CroV</name>
    <dbReference type="NCBI Taxonomy" id="693272"/>
    <lineage>
        <taxon>Viruses</taxon>
        <taxon>Varidnaviria</taxon>
        <taxon>Bamfordvirae</taxon>
        <taxon>Nucleocytoviricota</taxon>
        <taxon>Megaviricetes</taxon>
        <taxon>Imitervirales</taxon>
        <taxon>Mimiviridae</taxon>
        <taxon>Aliimimivirinae</taxon>
        <taxon>Rheavirus</taxon>
        <taxon>Rheavirus sinusmexicani</taxon>
    </lineage>
</organism>
<dbReference type="Proteomes" id="UP000029781">
    <property type="component" value="Segment"/>
</dbReference>
<dbReference type="InterPro" id="IPR050742">
    <property type="entry name" value="Helicase_Restrict-Modif_Enz"/>
</dbReference>
<dbReference type="InterPro" id="IPR006935">
    <property type="entry name" value="Helicase/UvrB_N"/>
</dbReference>
<dbReference type="Pfam" id="PF10544">
    <property type="entry name" value="T5orf172"/>
    <property type="match status" value="1"/>
</dbReference>
<dbReference type="GO" id="GO:0004386">
    <property type="term" value="F:helicase activity"/>
    <property type="evidence" value="ECO:0007669"/>
    <property type="project" value="UniProtKB-KW"/>
</dbReference>
<evidence type="ECO:0000256" key="4">
    <source>
        <dbReference type="ARBA" id="ARBA00022840"/>
    </source>
</evidence>
<dbReference type="EMBL" id="GU244497">
    <property type="protein sequence ID" value="ADO67418.1"/>
    <property type="molecule type" value="Genomic_DNA"/>
</dbReference>
<keyword evidence="2" id="KW-0378">Hydrolase</keyword>
<sequence>MKEYIYIIDYFKLDLQQAIKIGSTKHPHSRLAAYQTYMFINMNYTKLYEIIESKLNCYQIDNLIQQAFNKYKIINVTGEGGTEWYQSNKVSAQSIENLFNINNIKFKLVNIDDCPNESEDGLQHYCNTEMFDIIKETLILKNKLGYINNTIRDYQQPIINYLYNKLILNNKIYLELATGSGKTFITFELLNRLKPDIIICFSPRTKINSQNISQKYLDKLENQYYPVNFSTNKNIKNLYDKYNKLIITCCTQSADVLYQIIKDINFNNIFIWFDEAHWGVEESWLDNNIESIKFWLEDDIKIKYRLFTSASPDNSIVTSNYNIFGELYNPIKVKDLIEQQWLCPIIPYIFETFTNDNINLSKYIIDNFTKLNKTYGLSFHSRTSNAYKLFKLHYNLYLNNNTLIKPYLIIGDNNQKVNEKISRINNNQYNFTNLNNFMANTNSIAYTVKKLDMGWDFKKLDFICFSDSKLSSKDIIQCIGRGTRPDKNGVNGKNLNKNLAVLLPIFINNLDDKTDFTQIINVLKYLILDIGLDIKKALINKNYNKETDIVPNNNVNYKGSDEIGAKILKLLGYKNNLKELYGIMRKNKIYNDVDYHKFINDNKHLQLKKQVYDYEGFKWKQVVDINGDKYYNTYQECVDAIKKIIDNLNNKYINNEKLLEEILIEIEENGNRELNKYNYKIPPYDKLKEYFY</sequence>
<evidence type="ECO:0000256" key="3">
    <source>
        <dbReference type="ARBA" id="ARBA00022806"/>
    </source>
</evidence>
<dbReference type="PANTHER" id="PTHR47396:SF1">
    <property type="entry name" value="ATP-DEPENDENT HELICASE IRC3-RELATED"/>
    <property type="match status" value="1"/>
</dbReference>
<dbReference type="InterPro" id="IPR018306">
    <property type="entry name" value="Phage_T5_Orf172_DNA-bd"/>
</dbReference>
<reference evidence="7 8" key="1">
    <citation type="journal article" date="2010" name="Proc. Natl. Acad. Sci. U.S.A.">
        <title>Giant virus with a remarkable complement of genes infects marine zooplankton.</title>
        <authorList>
            <person name="Fischer M.G."/>
            <person name="Allen M.J."/>
            <person name="Wilson W.H."/>
            <person name="Suttle C.A."/>
        </authorList>
    </citation>
    <scope>NUCLEOTIDE SEQUENCE [LARGE SCALE GENOMIC DNA]</scope>
    <source>
        <strain evidence="7 8">BV-PW1</strain>
    </source>
</reference>
<protein>
    <submittedName>
        <fullName evidence="7">Uncharacterized protein</fullName>
    </submittedName>
</protein>
<keyword evidence="1" id="KW-0547">Nucleotide-binding</keyword>
<dbReference type="InterPro" id="IPR027417">
    <property type="entry name" value="P-loop_NTPase"/>
</dbReference>
<evidence type="ECO:0000313" key="8">
    <source>
        <dbReference type="Proteomes" id="UP000029781"/>
    </source>
</evidence>
<dbReference type="RefSeq" id="YP_003970017.1">
    <property type="nucleotide sequence ID" value="NC_014637.1"/>
</dbReference>
<dbReference type="Gene3D" id="3.40.50.300">
    <property type="entry name" value="P-loop containing nucleotide triphosphate hydrolases"/>
    <property type="match status" value="2"/>
</dbReference>